<accession>A0A444I9B8</accession>
<protein>
    <submittedName>
        <fullName evidence="3">Uncharacterized protein</fullName>
    </submittedName>
</protein>
<dbReference type="AlphaFoldDB" id="A0A444I9B8"/>
<dbReference type="Proteomes" id="UP000471409">
    <property type="component" value="Unassembled WGS sequence"/>
</dbReference>
<dbReference type="EMBL" id="WXXP01000003">
    <property type="protein sequence ID" value="NEK49618.1"/>
    <property type="molecule type" value="Genomic_DNA"/>
</dbReference>
<proteinExistence type="predicted"/>
<keyword evidence="1" id="KW-0175">Coiled coil</keyword>
<organism evidence="3 4">
    <name type="scientific">Rhizobium leguminosarum</name>
    <dbReference type="NCBI Taxonomy" id="384"/>
    <lineage>
        <taxon>Bacteria</taxon>
        <taxon>Pseudomonadati</taxon>
        <taxon>Pseudomonadota</taxon>
        <taxon>Alphaproteobacteria</taxon>
        <taxon>Hyphomicrobiales</taxon>
        <taxon>Rhizobiaceae</taxon>
        <taxon>Rhizobium/Agrobacterium group</taxon>
        <taxon>Rhizobium</taxon>
    </lineage>
</organism>
<sequence>MISGYDVYRQFSSIRDDVERDRRNISEKILGLQGEVDKLLREQSGLFKKLAAFHVSADVALPATVERALDERKAKVASKKEEVGERTRLIGVSKKQVAIFDEKINALTAEIESEEAAIRERFMADERVKPIYVDLAAASQAHSDMNRALQAANEELAEKRLAFEMDELFVYLHKRKFGTPDYKGGLLPITRMLDRRLANSFNYVVQAADYDFLVARPGMIEDRIAARKPEHEKLQAQYDVLEAEYFDVTKPKRDELETLKEQRQQAIDSGKSHADALATINQFLADAALAEDADLKSIISNFADLLAKPDFQSKMRAMAEQTPSTEDDATVSRIQAIASEVATRDSQIDDEKRNLSSCESKLEGLRRIESEIDHNNWHATGHTFSGVNVGTLADAFLRDMMTDASVIGQLNDAHRDPPRPRPTPSSGDFGGGFGGSSSSSSSGGFGGFDDSSTTSSFGGSSSHTTTGGFGGD</sequence>
<feature type="compositionally biased region" description="Low complexity" evidence="2">
    <location>
        <begin position="436"/>
        <end position="466"/>
    </location>
</feature>
<feature type="region of interest" description="Disordered" evidence="2">
    <location>
        <begin position="409"/>
        <end position="472"/>
    </location>
</feature>
<dbReference type="RefSeq" id="WP_018242946.1">
    <property type="nucleotide sequence ID" value="NZ_CP121635.1"/>
</dbReference>
<evidence type="ECO:0000313" key="3">
    <source>
        <dbReference type="EMBL" id="NEK49618.1"/>
    </source>
</evidence>
<reference evidence="3 4" key="1">
    <citation type="submission" date="2020-01" db="EMBL/GenBank/DDBJ databases">
        <title>Rhizobium genotypes associated with high levels of biological nitrogen fixation by grain legumes in a temperate-maritime cropping system.</title>
        <authorList>
            <person name="Maluk M."/>
            <person name="Francesc Ferrando Molina F."/>
            <person name="Lopez Del Egido L."/>
            <person name="Lafos M."/>
            <person name="Langarica-Fuentes A."/>
            <person name="Gebre Yohannes G."/>
            <person name="Young M.W."/>
            <person name="Martin P."/>
            <person name="Gantlett R."/>
            <person name="Kenicer G."/>
            <person name="Hawes C."/>
            <person name="Begg G.S."/>
            <person name="Quilliam R.S."/>
            <person name="Squire G.R."/>
            <person name="Poole P.S."/>
            <person name="Young P.W."/>
            <person name="Iannetta P.M."/>
            <person name="James E.K."/>
        </authorList>
    </citation>
    <scope>NUCLEOTIDE SEQUENCE [LARGE SCALE GENOMIC DNA]</scope>
    <source>
        <strain evidence="3 4">JHI944</strain>
    </source>
</reference>
<feature type="coiled-coil region" evidence="1">
    <location>
        <begin position="97"/>
        <end position="162"/>
    </location>
</feature>
<gene>
    <name evidence="3" type="ORF">GUK36_09280</name>
</gene>
<name>A0A444I9B8_RHILE</name>
<comment type="caution">
    <text evidence="3">The sequence shown here is derived from an EMBL/GenBank/DDBJ whole genome shotgun (WGS) entry which is preliminary data.</text>
</comment>
<evidence type="ECO:0000313" key="4">
    <source>
        <dbReference type="Proteomes" id="UP000471409"/>
    </source>
</evidence>
<evidence type="ECO:0000256" key="1">
    <source>
        <dbReference type="SAM" id="Coils"/>
    </source>
</evidence>
<evidence type="ECO:0000256" key="2">
    <source>
        <dbReference type="SAM" id="MobiDB-lite"/>
    </source>
</evidence>